<protein>
    <submittedName>
        <fullName evidence="2">21414_t:CDS:1</fullName>
    </submittedName>
</protein>
<dbReference type="AlphaFoldDB" id="A0A9N8VCG7"/>
<dbReference type="Proteomes" id="UP000789405">
    <property type="component" value="Unassembled WGS sequence"/>
</dbReference>
<name>A0A9N8VCG7_9GLOM</name>
<organism evidence="2 3">
    <name type="scientific">Dentiscutata erythropus</name>
    <dbReference type="NCBI Taxonomy" id="1348616"/>
    <lineage>
        <taxon>Eukaryota</taxon>
        <taxon>Fungi</taxon>
        <taxon>Fungi incertae sedis</taxon>
        <taxon>Mucoromycota</taxon>
        <taxon>Glomeromycotina</taxon>
        <taxon>Glomeromycetes</taxon>
        <taxon>Diversisporales</taxon>
        <taxon>Gigasporaceae</taxon>
        <taxon>Dentiscutata</taxon>
    </lineage>
</organism>
<feature type="region of interest" description="Disordered" evidence="1">
    <location>
        <begin position="28"/>
        <end position="61"/>
    </location>
</feature>
<dbReference type="EMBL" id="CAJVPY010000076">
    <property type="protein sequence ID" value="CAG8448294.1"/>
    <property type="molecule type" value="Genomic_DNA"/>
</dbReference>
<accession>A0A9N8VCG7</accession>
<feature type="non-terminal residue" evidence="2">
    <location>
        <position position="1"/>
    </location>
</feature>
<keyword evidence="3" id="KW-1185">Reference proteome</keyword>
<evidence type="ECO:0000313" key="3">
    <source>
        <dbReference type="Proteomes" id="UP000789405"/>
    </source>
</evidence>
<feature type="compositionally biased region" description="Polar residues" evidence="1">
    <location>
        <begin position="29"/>
        <end position="40"/>
    </location>
</feature>
<sequence>PEPETFLSYIKSWCVTIEMELSFMKYKAMSSNDNPPSGTQPIPVPEKPEVNLGRGNNPGVY</sequence>
<proteinExistence type="predicted"/>
<evidence type="ECO:0000256" key="1">
    <source>
        <dbReference type="SAM" id="MobiDB-lite"/>
    </source>
</evidence>
<comment type="caution">
    <text evidence="2">The sequence shown here is derived from an EMBL/GenBank/DDBJ whole genome shotgun (WGS) entry which is preliminary data.</text>
</comment>
<gene>
    <name evidence="2" type="ORF">DERYTH_LOCUS356</name>
</gene>
<reference evidence="2" key="1">
    <citation type="submission" date="2021-06" db="EMBL/GenBank/DDBJ databases">
        <authorList>
            <person name="Kallberg Y."/>
            <person name="Tangrot J."/>
            <person name="Rosling A."/>
        </authorList>
    </citation>
    <scope>NUCLEOTIDE SEQUENCE</scope>
    <source>
        <strain evidence="2">MA453B</strain>
    </source>
</reference>
<evidence type="ECO:0000313" key="2">
    <source>
        <dbReference type="EMBL" id="CAG8448294.1"/>
    </source>
</evidence>